<dbReference type="GO" id="GO:0003676">
    <property type="term" value="F:nucleic acid binding"/>
    <property type="evidence" value="ECO:0007669"/>
    <property type="project" value="InterPro"/>
</dbReference>
<dbReference type="VEuPathDB" id="FungiDB:VP01_819g1"/>
<evidence type="ECO:0008006" key="3">
    <source>
        <dbReference type="Google" id="ProtNLM"/>
    </source>
</evidence>
<gene>
    <name evidence="1" type="ORF">VP01_819g1</name>
</gene>
<comment type="caution">
    <text evidence="1">The sequence shown here is derived from an EMBL/GenBank/DDBJ whole genome shotgun (WGS) entry which is preliminary data.</text>
</comment>
<keyword evidence="2" id="KW-1185">Reference proteome</keyword>
<dbReference type="AlphaFoldDB" id="A0A0L6UC61"/>
<evidence type="ECO:0000313" key="2">
    <source>
        <dbReference type="Proteomes" id="UP000037035"/>
    </source>
</evidence>
<dbReference type="InterPro" id="IPR036397">
    <property type="entry name" value="RNaseH_sf"/>
</dbReference>
<dbReference type="Proteomes" id="UP000037035">
    <property type="component" value="Unassembled WGS sequence"/>
</dbReference>
<accession>A0A0L6UC61</accession>
<dbReference type="OrthoDB" id="2266637at2759"/>
<sequence length="112" mass="12667">MPGFMEGNFDHIQMLLKESLKEIGIELLPKYSPVLNPIKLATNIIKIDVQPKENQSRSGSAEAIRESINDKMTPEICSKSFLHCQKFYSSCSRMQPITGNIIKDPEKKNQVS</sequence>
<dbReference type="Gene3D" id="3.30.420.10">
    <property type="entry name" value="Ribonuclease H-like superfamily/Ribonuclease H"/>
    <property type="match status" value="1"/>
</dbReference>
<protein>
    <recommendedName>
        <fullName evidence="3">Tc1-like transposase DDE domain-containing protein</fullName>
    </recommendedName>
</protein>
<proteinExistence type="predicted"/>
<dbReference type="EMBL" id="LAVV01013715">
    <property type="protein sequence ID" value="KNZ45370.1"/>
    <property type="molecule type" value="Genomic_DNA"/>
</dbReference>
<evidence type="ECO:0000313" key="1">
    <source>
        <dbReference type="EMBL" id="KNZ45370.1"/>
    </source>
</evidence>
<reference evidence="1 2" key="1">
    <citation type="submission" date="2015-08" db="EMBL/GenBank/DDBJ databases">
        <title>Next Generation Sequencing and Analysis of the Genome of Puccinia sorghi L Schw, the Causal Agent of Maize Common Rust.</title>
        <authorList>
            <person name="Rochi L."/>
            <person name="Burguener G."/>
            <person name="Darino M."/>
            <person name="Turjanski A."/>
            <person name="Kreff E."/>
            <person name="Dieguez M.J."/>
            <person name="Sacco F."/>
        </authorList>
    </citation>
    <scope>NUCLEOTIDE SEQUENCE [LARGE SCALE GENOMIC DNA]</scope>
    <source>
        <strain evidence="1 2">RO10H11247</strain>
    </source>
</reference>
<name>A0A0L6UC61_9BASI</name>
<organism evidence="1 2">
    <name type="scientific">Puccinia sorghi</name>
    <dbReference type="NCBI Taxonomy" id="27349"/>
    <lineage>
        <taxon>Eukaryota</taxon>
        <taxon>Fungi</taxon>
        <taxon>Dikarya</taxon>
        <taxon>Basidiomycota</taxon>
        <taxon>Pucciniomycotina</taxon>
        <taxon>Pucciniomycetes</taxon>
        <taxon>Pucciniales</taxon>
        <taxon>Pucciniaceae</taxon>
        <taxon>Puccinia</taxon>
    </lineage>
</organism>